<dbReference type="AlphaFoldDB" id="A0A381E3F3"/>
<dbReference type="RefSeq" id="WP_218565531.1">
    <property type="nucleotide sequence ID" value="NZ_JBHLZC010000001.1"/>
</dbReference>
<reference evidence="1 2" key="1">
    <citation type="submission" date="2018-06" db="EMBL/GenBank/DDBJ databases">
        <authorList>
            <consortium name="Pathogen Informatics"/>
            <person name="Doyle S."/>
        </authorList>
    </citation>
    <scope>NUCLEOTIDE SEQUENCE [LARGE SCALE GENOMIC DNA]</scope>
    <source>
        <strain evidence="1 2">NCTC13294</strain>
    </source>
</reference>
<accession>A0A381E3F3</accession>
<gene>
    <name evidence="1" type="ORF">NCTC13294_00811</name>
</gene>
<proteinExistence type="predicted"/>
<protein>
    <submittedName>
        <fullName evidence="1">Uncharacterized protein</fullName>
    </submittedName>
</protein>
<evidence type="ECO:0000313" key="1">
    <source>
        <dbReference type="EMBL" id="SUX20701.1"/>
    </source>
</evidence>
<keyword evidence="2" id="KW-1185">Reference proteome</keyword>
<dbReference type="EMBL" id="UFUW01000001">
    <property type="protein sequence ID" value="SUX20701.1"/>
    <property type="molecule type" value="Genomic_DNA"/>
</dbReference>
<sequence>MHWKLTRKDTSDHVDLPEDMYWQDEFDWQALAQATPQYSLGGAVIVQQGTMLAGRPITLSGEWIWLPRATLLTLTAWADVPELEMTLSHPDGRSFNTCFARPALSNITPAYYLAPEDGSAQYEAPVIHLMTI</sequence>
<name>A0A381E3F3_9GAMM</name>
<organism evidence="1 2">
    <name type="scientific">Cardiobacterium valvarum</name>
    <dbReference type="NCBI Taxonomy" id="194702"/>
    <lineage>
        <taxon>Bacteria</taxon>
        <taxon>Pseudomonadati</taxon>
        <taxon>Pseudomonadota</taxon>
        <taxon>Gammaproteobacteria</taxon>
        <taxon>Cardiobacteriales</taxon>
        <taxon>Cardiobacteriaceae</taxon>
        <taxon>Cardiobacterium</taxon>
    </lineage>
</organism>
<evidence type="ECO:0000313" key="2">
    <source>
        <dbReference type="Proteomes" id="UP000254572"/>
    </source>
</evidence>
<dbReference type="Proteomes" id="UP000254572">
    <property type="component" value="Unassembled WGS sequence"/>
</dbReference>